<evidence type="ECO:0000313" key="3">
    <source>
        <dbReference type="EMBL" id="MDY0405610.1"/>
    </source>
</evidence>
<dbReference type="Proteomes" id="UP001228376">
    <property type="component" value="Unassembled WGS sequence"/>
</dbReference>
<evidence type="ECO:0000256" key="1">
    <source>
        <dbReference type="SAM" id="MobiDB-lite"/>
    </source>
</evidence>
<dbReference type="NCBIfam" id="TIGR02830">
    <property type="entry name" value="spore_III_AG"/>
    <property type="match status" value="1"/>
</dbReference>
<sequence>MIKKLLALLQSKDATGKKPNKLGYVVIIGLVGILLMIMSNIFISTPKSKEMAQSSNRQTNQAEEKGNALPASATSNVDELESSYEKDLTAMLENIRGVSDVEVMINLDSTNIKIYEKDLITGKQVTDEKDKNGGNRQIEDNTEETHVVFVRQGDQEAPLLIQTKKPNVRGVFVVAKGVERATVKKWVVEAISRVLDVPTHRVSVMPRK</sequence>
<accession>A0ABU5CJD3</accession>
<gene>
    <name evidence="3" type="primary">spoIIIAG</name>
    <name evidence="3" type="ORF">P5G51_009560</name>
</gene>
<dbReference type="InterPro" id="IPR014195">
    <property type="entry name" value="Spore_III_AG"/>
</dbReference>
<comment type="caution">
    <text evidence="3">The sequence shown here is derived from an EMBL/GenBank/DDBJ whole genome shotgun (WGS) entry which is preliminary data.</text>
</comment>
<proteinExistence type="predicted"/>
<keyword evidence="2" id="KW-0472">Membrane</keyword>
<dbReference type="EMBL" id="JAROCA020000001">
    <property type="protein sequence ID" value="MDY0405610.1"/>
    <property type="molecule type" value="Genomic_DNA"/>
</dbReference>
<feature type="compositionally biased region" description="Polar residues" evidence="1">
    <location>
        <begin position="52"/>
        <end position="61"/>
    </location>
</feature>
<evidence type="ECO:0000256" key="2">
    <source>
        <dbReference type="SAM" id="Phobius"/>
    </source>
</evidence>
<keyword evidence="4" id="KW-1185">Reference proteome</keyword>
<keyword evidence="2" id="KW-0812">Transmembrane</keyword>
<feature type="transmembrane region" description="Helical" evidence="2">
    <location>
        <begin position="21"/>
        <end position="43"/>
    </location>
</feature>
<keyword evidence="2" id="KW-1133">Transmembrane helix</keyword>
<dbReference type="RefSeq" id="WP_306067369.1">
    <property type="nucleotide sequence ID" value="NZ_JAROCA020000001.1"/>
</dbReference>
<evidence type="ECO:0000313" key="4">
    <source>
        <dbReference type="Proteomes" id="UP001228376"/>
    </source>
</evidence>
<reference evidence="3 4" key="1">
    <citation type="submission" date="2023-10" db="EMBL/GenBank/DDBJ databases">
        <title>179-bfca-hs.</title>
        <authorList>
            <person name="Miliotis G."/>
            <person name="Sengupta P."/>
            <person name="Hameed A."/>
            <person name="Chuvochina M."/>
            <person name="Mcdonagh F."/>
            <person name="Simpson A.C."/>
            <person name="Singh N.K."/>
            <person name="Rekha P.D."/>
            <person name="Raman K."/>
            <person name="Hugenholtz P."/>
            <person name="Venkateswaran K."/>
        </authorList>
    </citation>
    <scope>NUCLEOTIDE SEQUENCE [LARGE SCALE GENOMIC DNA]</scope>
    <source>
        <strain evidence="3 4">179-BFC-A-HS</strain>
    </source>
</reference>
<protein>
    <submittedName>
        <fullName evidence="3">Stage III sporulation protein AG</fullName>
    </submittedName>
</protein>
<organism evidence="3 4">
    <name type="scientific">Tigheibacillus jepli</name>
    <dbReference type="NCBI Taxonomy" id="3035914"/>
    <lineage>
        <taxon>Bacteria</taxon>
        <taxon>Bacillati</taxon>
        <taxon>Bacillota</taxon>
        <taxon>Bacilli</taxon>
        <taxon>Bacillales</taxon>
        <taxon>Bacillaceae</taxon>
        <taxon>Tigheibacillus</taxon>
    </lineage>
</organism>
<feature type="region of interest" description="Disordered" evidence="1">
    <location>
        <begin position="52"/>
        <end position="77"/>
    </location>
</feature>
<name>A0ABU5CJD3_9BACI</name>